<feature type="domain" description="Tyr recombinase" evidence="3">
    <location>
        <begin position="169"/>
        <end position="349"/>
    </location>
</feature>
<dbReference type="InterPro" id="IPR011010">
    <property type="entry name" value="DNA_brk_join_enz"/>
</dbReference>
<dbReference type="CDD" id="cd00796">
    <property type="entry name" value="INT_Rci_Hp1_C"/>
    <property type="match status" value="1"/>
</dbReference>
<dbReference type="PANTHER" id="PTHR30349:SF94">
    <property type="entry name" value="INTEGRASE_RECOMBINASE HI_1414-RELATED"/>
    <property type="match status" value="1"/>
</dbReference>
<keyword evidence="1" id="KW-0229">DNA integration</keyword>
<dbReference type="RefSeq" id="WP_099308475.1">
    <property type="nucleotide sequence ID" value="NZ_PDVP01000020.1"/>
</dbReference>
<evidence type="ECO:0000313" key="5">
    <source>
        <dbReference type="Proteomes" id="UP000221168"/>
    </source>
</evidence>
<sequence>MATLTKLPSGAWRAQVRRKGRHLSKSFRLKSEAEAWAIQAERAIQLDKNPNGPSISPKTTFGELIDLHISDLHEVGRPLLRSKAKCLEKLKADLGSERLNNLNRERLIAFGKSRAKEGAGPVTVGMDLGYIRTILVHASAVHGIDTPTEDVTLARVALRRLGVVGKGMERDRRPTQDELDRIISYHDNNPRQTIPVGRIVKFAVATAMRQEEICTLLWSDIDLRTCMATVRNRKDPRRKQGNHQLVPLLDVTGYDAVEILEEQRRHVSPKGRVFPYNGRSLGTAFRRACQDLGIDDLHFHDLRHEATSRLFEAGFDIPEVSLVTGHKDWKMLRRYLNLKPHQLLRRKATAGRYGNR</sequence>
<comment type="caution">
    <text evidence="4">The sequence shown here is derived from an EMBL/GenBank/DDBJ whole genome shotgun (WGS) entry which is preliminary data.</text>
</comment>
<dbReference type="GO" id="GO:0003677">
    <property type="term" value="F:DNA binding"/>
    <property type="evidence" value="ECO:0007669"/>
    <property type="project" value="InterPro"/>
</dbReference>
<dbReference type="PANTHER" id="PTHR30349">
    <property type="entry name" value="PHAGE INTEGRASE-RELATED"/>
    <property type="match status" value="1"/>
</dbReference>
<dbReference type="SUPFAM" id="SSF56349">
    <property type="entry name" value="DNA breaking-rejoining enzymes"/>
    <property type="match status" value="1"/>
</dbReference>
<dbReference type="GO" id="GO:0006310">
    <property type="term" value="P:DNA recombination"/>
    <property type="evidence" value="ECO:0007669"/>
    <property type="project" value="UniProtKB-KW"/>
</dbReference>
<dbReference type="PROSITE" id="PS51898">
    <property type="entry name" value="TYR_RECOMBINASE"/>
    <property type="match status" value="1"/>
</dbReference>
<evidence type="ECO:0000256" key="2">
    <source>
        <dbReference type="ARBA" id="ARBA00023172"/>
    </source>
</evidence>
<name>A0A2G1QHF5_9HYPH</name>
<keyword evidence="5" id="KW-1185">Reference proteome</keyword>
<reference evidence="4 5" key="1">
    <citation type="submission" date="2017-10" db="EMBL/GenBank/DDBJ databases">
        <title>Sedimentibacterium mangrovi gen. nov., sp. nov., a novel member of family Phyllobacteriacea isolated from mangrove sediment.</title>
        <authorList>
            <person name="Liao H."/>
            <person name="Tian Y."/>
        </authorList>
    </citation>
    <scope>NUCLEOTIDE SEQUENCE [LARGE SCALE GENOMIC DNA]</scope>
    <source>
        <strain evidence="4 5">X9-2-2</strain>
    </source>
</reference>
<dbReference type="GO" id="GO:0015074">
    <property type="term" value="P:DNA integration"/>
    <property type="evidence" value="ECO:0007669"/>
    <property type="project" value="UniProtKB-KW"/>
</dbReference>
<dbReference type="InterPro" id="IPR013762">
    <property type="entry name" value="Integrase-like_cat_sf"/>
</dbReference>
<dbReference type="InterPro" id="IPR050090">
    <property type="entry name" value="Tyrosine_recombinase_XerCD"/>
</dbReference>
<dbReference type="AlphaFoldDB" id="A0A2G1QHF5"/>
<dbReference type="Proteomes" id="UP000221168">
    <property type="component" value="Unassembled WGS sequence"/>
</dbReference>
<keyword evidence="2" id="KW-0233">DNA recombination</keyword>
<dbReference type="InterPro" id="IPR002104">
    <property type="entry name" value="Integrase_catalytic"/>
</dbReference>
<evidence type="ECO:0000259" key="3">
    <source>
        <dbReference type="PROSITE" id="PS51898"/>
    </source>
</evidence>
<organism evidence="4 5">
    <name type="scientific">Zhengella mangrovi</name>
    <dbReference type="NCBI Taxonomy" id="1982044"/>
    <lineage>
        <taxon>Bacteria</taxon>
        <taxon>Pseudomonadati</taxon>
        <taxon>Pseudomonadota</taxon>
        <taxon>Alphaproteobacteria</taxon>
        <taxon>Hyphomicrobiales</taxon>
        <taxon>Notoacmeibacteraceae</taxon>
        <taxon>Zhengella</taxon>
    </lineage>
</organism>
<protein>
    <submittedName>
        <fullName evidence="4">Integrase</fullName>
    </submittedName>
</protein>
<proteinExistence type="predicted"/>
<gene>
    <name evidence="4" type="ORF">CSC94_21660</name>
</gene>
<evidence type="ECO:0000256" key="1">
    <source>
        <dbReference type="ARBA" id="ARBA00022908"/>
    </source>
</evidence>
<evidence type="ECO:0000313" key="4">
    <source>
        <dbReference type="EMBL" id="PHP64942.1"/>
    </source>
</evidence>
<accession>A0A2G1QHF5</accession>
<dbReference type="Pfam" id="PF00589">
    <property type="entry name" value="Phage_integrase"/>
    <property type="match status" value="1"/>
</dbReference>
<dbReference type="Gene3D" id="1.10.443.10">
    <property type="entry name" value="Intergrase catalytic core"/>
    <property type="match status" value="1"/>
</dbReference>
<dbReference type="EMBL" id="PDVP01000020">
    <property type="protein sequence ID" value="PHP64942.1"/>
    <property type="molecule type" value="Genomic_DNA"/>
</dbReference>
<dbReference type="OrthoDB" id="6388170at2"/>